<keyword evidence="3" id="KW-1185">Reference proteome</keyword>
<protein>
    <submittedName>
        <fullName evidence="2">Uncharacterized protein</fullName>
    </submittedName>
</protein>
<evidence type="ECO:0000313" key="2">
    <source>
        <dbReference type="EMBL" id="MPC76717.1"/>
    </source>
</evidence>
<evidence type="ECO:0000256" key="1">
    <source>
        <dbReference type="SAM" id="MobiDB-lite"/>
    </source>
</evidence>
<proteinExistence type="predicted"/>
<dbReference type="EMBL" id="VSRR010044051">
    <property type="protein sequence ID" value="MPC76717.1"/>
    <property type="molecule type" value="Genomic_DNA"/>
</dbReference>
<comment type="caution">
    <text evidence="2">The sequence shown here is derived from an EMBL/GenBank/DDBJ whole genome shotgun (WGS) entry which is preliminary data.</text>
</comment>
<reference evidence="2 3" key="1">
    <citation type="submission" date="2019-05" db="EMBL/GenBank/DDBJ databases">
        <title>Another draft genome of Portunus trituberculatus and its Hox gene families provides insights of decapod evolution.</title>
        <authorList>
            <person name="Jeong J.-H."/>
            <person name="Song I."/>
            <person name="Kim S."/>
            <person name="Choi T."/>
            <person name="Kim D."/>
            <person name="Ryu S."/>
            <person name="Kim W."/>
        </authorList>
    </citation>
    <scope>NUCLEOTIDE SEQUENCE [LARGE SCALE GENOMIC DNA]</scope>
    <source>
        <tissue evidence="2">Muscle</tissue>
    </source>
</reference>
<sequence>MEGRGGGGGGSAGGREAWRNGEAGWEGRGGGFLDSEERRWYSQCGSNRGEGRTYTTALPLLTLVLR</sequence>
<evidence type="ECO:0000313" key="3">
    <source>
        <dbReference type="Proteomes" id="UP000324222"/>
    </source>
</evidence>
<feature type="region of interest" description="Disordered" evidence="1">
    <location>
        <begin position="1"/>
        <end position="33"/>
    </location>
</feature>
<feature type="compositionally biased region" description="Gly residues" evidence="1">
    <location>
        <begin position="1"/>
        <end position="13"/>
    </location>
</feature>
<dbReference type="AlphaFoldDB" id="A0A5B7I5G5"/>
<accession>A0A5B7I5G5</accession>
<organism evidence="2 3">
    <name type="scientific">Portunus trituberculatus</name>
    <name type="common">Swimming crab</name>
    <name type="synonym">Neptunus trituberculatus</name>
    <dbReference type="NCBI Taxonomy" id="210409"/>
    <lineage>
        <taxon>Eukaryota</taxon>
        <taxon>Metazoa</taxon>
        <taxon>Ecdysozoa</taxon>
        <taxon>Arthropoda</taxon>
        <taxon>Crustacea</taxon>
        <taxon>Multicrustacea</taxon>
        <taxon>Malacostraca</taxon>
        <taxon>Eumalacostraca</taxon>
        <taxon>Eucarida</taxon>
        <taxon>Decapoda</taxon>
        <taxon>Pleocyemata</taxon>
        <taxon>Brachyura</taxon>
        <taxon>Eubrachyura</taxon>
        <taxon>Portunoidea</taxon>
        <taxon>Portunidae</taxon>
        <taxon>Portuninae</taxon>
        <taxon>Portunus</taxon>
    </lineage>
</organism>
<name>A0A5B7I5G5_PORTR</name>
<dbReference type="Proteomes" id="UP000324222">
    <property type="component" value="Unassembled WGS sequence"/>
</dbReference>
<gene>
    <name evidence="2" type="ORF">E2C01_071143</name>
</gene>